<dbReference type="PANTHER" id="PTHR39469:SF1">
    <property type="entry name" value="DUF4203 DOMAIN-CONTAINING PROTEIN"/>
    <property type="match status" value="1"/>
</dbReference>
<feature type="compositionally biased region" description="Low complexity" evidence="5">
    <location>
        <begin position="730"/>
        <end position="742"/>
    </location>
</feature>
<feature type="transmembrane region" description="Helical" evidence="6">
    <location>
        <begin position="145"/>
        <end position="165"/>
    </location>
</feature>
<dbReference type="GO" id="GO:0016020">
    <property type="term" value="C:membrane"/>
    <property type="evidence" value="ECO:0007669"/>
    <property type="project" value="UniProtKB-SubCell"/>
</dbReference>
<feature type="region of interest" description="Disordered" evidence="5">
    <location>
        <begin position="470"/>
        <end position="499"/>
    </location>
</feature>
<dbReference type="Pfam" id="PF13886">
    <property type="entry name" value="TM7S3_TM198"/>
    <property type="match status" value="1"/>
</dbReference>
<keyword evidence="3 6" id="KW-1133">Transmembrane helix</keyword>
<feature type="compositionally biased region" description="Basic and acidic residues" evidence="5">
    <location>
        <begin position="695"/>
        <end position="713"/>
    </location>
</feature>
<feature type="compositionally biased region" description="Polar residues" evidence="5">
    <location>
        <begin position="99"/>
        <end position="126"/>
    </location>
</feature>
<feature type="compositionally biased region" description="Basic and acidic residues" evidence="5">
    <location>
        <begin position="383"/>
        <end position="404"/>
    </location>
</feature>
<feature type="compositionally biased region" description="Polar residues" evidence="5">
    <location>
        <begin position="405"/>
        <end position="428"/>
    </location>
</feature>
<name>A0AAN8MYR9_9PEZI</name>
<feature type="region of interest" description="Disordered" evidence="5">
    <location>
        <begin position="604"/>
        <end position="812"/>
    </location>
</feature>
<keyword evidence="9" id="KW-1185">Reference proteome</keyword>
<feature type="transmembrane region" description="Helical" evidence="6">
    <location>
        <begin position="204"/>
        <end position="222"/>
    </location>
</feature>
<dbReference type="Proteomes" id="UP001307849">
    <property type="component" value="Unassembled WGS sequence"/>
</dbReference>
<evidence type="ECO:0000256" key="3">
    <source>
        <dbReference type="ARBA" id="ARBA00022989"/>
    </source>
</evidence>
<dbReference type="AlphaFoldDB" id="A0AAN8MYR9"/>
<feature type="compositionally biased region" description="Low complexity" evidence="5">
    <location>
        <begin position="61"/>
        <end position="86"/>
    </location>
</feature>
<evidence type="ECO:0000256" key="1">
    <source>
        <dbReference type="ARBA" id="ARBA00004141"/>
    </source>
</evidence>
<proteinExistence type="predicted"/>
<feature type="domain" description="TM7S3/TM198-like" evidence="7">
    <location>
        <begin position="150"/>
        <end position="353"/>
    </location>
</feature>
<dbReference type="InterPro" id="IPR025256">
    <property type="entry name" value="TM7S3/TM198-like_dom"/>
</dbReference>
<reference evidence="8 9" key="1">
    <citation type="submission" date="2019-10" db="EMBL/GenBank/DDBJ databases">
        <authorList>
            <person name="Palmer J.M."/>
        </authorList>
    </citation>
    <scope>NUCLEOTIDE SEQUENCE [LARGE SCALE GENOMIC DNA]</scope>
    <source>
        <strain evidence="8 9">TWF506</strain>
    </source>
</reference>
<sequence length="1228" mass="132651">MRATSWLRVGIAVCSLLPVISGYAIRDNRAVIVNRGFIVTYIADKGALESKLGKRQEEEGGQQTTSEPARTSSGARSTPPPSSRSDPATRSDDEDKPEPTSQASKTEGSTQTDVSPTVSGANSPAETSDVPDKNGLPYTPPLTPAFAFAGFLLLVCGLPYTLAGVRHKQIHIFLSTCLLASLGVSVLIIYVMNPPVSNALQGGYVAAIAITGMIFGGLAVIFPEVTEVLACLLGGFCLAQWFLVLKAGGLVQGGYQKIIFILCFSIGLFCLALHHTTRPYGMIFSIAFSGATTTVLGIDFFSRAGLKEFWLYVWGLNDNIFPLETTTFPLTRGIRVEIAAIVVITCFGIISQMKLWQVIKQKREEREEIRKLRQADVEAMEAENGRRVEEAAQRDREVWEKQYGDKSQTTTTLVPEDQTASPSASADLNQKHLSRDSGLPQSTKTSTDGGSSKVVAADNIEMVGIQKVPSGQEAAAPGTEGQAPVPPHAREGEAQATVPVQTETIPVPVETPAPVSPPEPKFFAPAVVIREKGDVEEPTAPGSSANNGVAGLTTVHTVIIDPNEQEDDDDASSLATFADSVQDDKRKSMAISVASIQPMNEIQEIPHDDAASSVAGVLDDEEDERSEDEMPLVGEDTGRRRSVISLKGRRNSLSSNKRMSIVSLVRKASQRSNKSNRPLSAQSQVPLSPQSPVEGPKEEKEQEQAAEEKKKESTPNSPIEPPKAISRRQSLAPPSEGAAPEAASEKEVTEKASEAKTESRRPSVVGSVKQEEATVPGSPVRETASQPKSRKEAKAAPVVGPPAPLRHGSLQNIRPPSKIVKTYRVSEWAKHLDPADEPQYDDIEPLEITETVQEKAAPVHVMELQEGASSAKVPPPIQGLSRSDTYQSMQAGNMVSRTNTLTTIREAPVFVPNMQGQMVAMQVPTHVYQAQAMTSPMMPSSPQIPTVVVASPPPSRGGPPISQAQITNQPIVESPTEDIDMSMQQRSVSPTPSQLPPMCETLLTKRESMLKATPNFSTVADNTSLYGQSITQPQPAFQNPSLPNASASTLSLNRRSASGASMIQQQRSSSGTTYAASMIGSAAPSSRIPSMEMQPSMIGGYSPYVAPISPVIPSSPMMPSIPVPHGAVEMAPPQPQQPSPGDRREHMLKAWRESLMQDQVISARTHNSIQGRRNEMIQESAMQNMYGKQKEMERAMRDNMVDDRYRNRDMLSIHREAMKRMQDKAKGI</sequence>
<feature type="transmembrane region" description="Helical" evidence="6">
    <location>
        <begin position="172"/>
        <end position="192"/>
    </location>
</feature>
<evidence type="ECO:0000256" key="4">
    <source>
        <dbReference type="ARBA" id="ARBA00023136"/>
    </source>
</evidence>
<feature type="region of interest" description="Disordered" evidence="5">
    <location>
        <begin position="380"/>
        <end position="452"/>
    </location>
</feature>
<evidence type="ECO:0000256" key="2">
    <source>
        <dbReference type="ARBA" id="ARBA00022692"/>
    </source>
</evidence>
<feature type="transmembrane region" description="Helical" evidence="6">
    <location>
        <begin position="280"/>
        <end position="301"/>
    </location>
</feature>
<evidence type="ECO:0000256" key="5">
    <source>
        <dbReference type="SAM" id="MobiDB-lite"/>
    </source>
</evidence>
<feature type="compositionally biased region" description="Polar residues" evidence="5">
    <location>
        <begin position="670"/>
        <end position="691"/>
    </location>
</feature>
<accession>A0AAN8MYR9</accession>
<organism evidence="8 9">
    <name type="scientific">Arthrobotrys conoides</name>
    <dbReference type="NCBI Taxonomy" id="74498"/>
    <lineage>
        <taxon>Eukaryota</taxon>
        <taxon>Fungi</taxon>
        <taxon>Dikarya</taxon>
        <taxon>Ascomycota</taxon>
        <taxon>Pezizomycotina</taxon>
        <taxon>Orbiliomycetes</taxon>
        <taxon>Orbiliales</taxon>
        <taxon>Orbiliaceae</taxon>
        <taxon>Arthrobotrys</taxon>
    </lineage>
</organism>
<dbReference type="EMBL" id="JAVHJM010000011">
    <property type="protein sequence ID" value="KAK6502566.1"/>
    <property type="molecule type" value="Genomic_DNA"/>
</dbReference>
<comment type="caution">
    <text evidence="8">The sequence shown here is derived from an EMBL/GenBank/DDBJ whole genome shotgun (WGS) entry which is preliminary data.</text>
</comment>
<protein>
    <recommendedName>
        <fullName evidence="7">TM7S3/TM198-like domain-containing protein</fullName>
    </recommendedName>
</protein>
<gene>
    <name evidence="8" type="ORF">TWF506_003146</name>
</gene>
<evidence type="ECO:0000313" key="9">
    <source>
        <dbReference type="Proteomes" id="UP001307849"/>
    </source>
</evidence>
<comment type="subcellular location">
    <subcellularLocation>
        <location evidence="1">Membrane</location>
        <topology evidence="1">Multi-pass membrane protein</topology>
    </subcellularLocation>
</comment>
<feature type="region of interest" description="Disordered" evidence="5">
    <location>
        <begin position="52"/>
        <end position="136"/>
    </location>
</feature>
<dbReference type="PANTHER" id="PTHR39469">
    <property type="entry name" value="CHROMOSOME 1, WHOLE GENOME SHOTGUN SEQUENCE"/>
    <property type="match status" value="1"/>
</dbReference>
<feature type="transmembrane region" description="Helical" evidence="6">
    <location>
        <begin position="229"/>
        <end position="248"/>
    </location>
</feature>
<keyword evidence="4 6" id="KW-0472">Membrane</keyword>
<evidence type="ECO:0000256" key="6">
    <source>
        <dbReference type="SAM" id="Phobius"/>
    </source>
</evidence>
<feature type="transmembrane region" description="Helical" evidence="6">
    <location>
        <begin position="254"/>
        <end position="273"/>
    </location>
</feature>
<evidence type="ECO:0000313" key="8">
    <source>
        <dbReference type="EMBL" id="KAK6502566.1"/>
    </source>
</evidence>
<feature type="compositionally biased region" description="Basic and acidic residues" evidence="5">
    <location>
        <begin position="743"/>
        <end position="761"/>
    </location>
</feature>
<evidence type="ECO:0000259" key="7">
    <source>
        <dbReference type="Pfam" id="PF13886"/>
    </source>
</evidence>
<feature type="transmembrane region" description="Helical" evidence="6">
    <location>
        <begin position="7"/>
        <end position="25"/>
    </location>
</feature>
<keyword evidence="2 6" id="KW-0812">Transmembrane</keyword>
<feature type="compositionally biased region" description="Low complexity" evidence="5">
    <location>
        <begin position="442"/>
        <end position="452"/>
    </location>
</feature>
<feature type="compositionally biased region" description="Acidic residues" evidence="5">
    <location>
        <begin position="618"/>
        <end position="630"/>
    </location>
</feature>